<evidence type="ECO:0000313" key="2">
    <source>
        <dbReference type="EMBL" id="WLQ41308.1"/>
    </source>
</evidence>
<dbReference type="Pfam" id="PF10138">
    <property type="entry name" value="vWA-TerF-like"/>
    <property type="match status" value="1"/>
</dbReference>
<dbReference type="EMBL" id="CP120992">
    <property type="protein sequence ID" value="WLQ41308.1"/>
    <property type="molecule type" value="Genomic_DNA"/>
</dbReference>
<accession>A0ABY9I582</accession>
<keyword evidence="3" id="KW-1185">Reference proteome</keyword>
<reference evidence="2 3" key="1">
    <citation type="submission" date="2023-03" db="EMBL/GenBank/DDBJ databases">
        <title>Isolation and description of six Streptomyces strains from soil environments, able to metabolize different microbial glucans.</title>
        <authorList>
            <person name="Widen T."/>
            <person name="Larsbrink J."/>
        </authorList>
    </citation>
    <scope>NUCLEOTIDE SEQUENCE [LARGE SCALE GENOMIC DNA]</scope>
    <source>
        <strain evidence="2 3">Mut2</strain>
    </source>
</reference>
<evidence type="ECO:0000259" key="1">
    <source>
        <dbReference type="Pfam" id="PF10138"/>
    </source>
</evidence>
<sequence length="216" mass="24687">MSTETVRVVLVAPISQERYFIPRRKRSIAWYAERSLAVADRFTPGAGIEILLYGSGHDGPAVARTELQPQSRASWVQEWATRPNMRRRLLTDAVPRSRVEEFFGLTHESLIRSKPLPAAELIVKQVEAAGGAPTLVIFWLDGRSQAREILEVLHASRVENVFWQFFGDESVIDSLWREEKVHKGQFLPHVSFHFNTSWSVRKISKAFSRWHAPRGA</sequence>
<protein>
    <submittedName>
        <fullName evidence="2">VWA domain-containing protein</fullName>
    </submittedName>
</protein>
<organism evidence="2 3">
    <name type="scientific">Streptomyces laculatispora</name>
    <dbReference type="NCBI Taxonomy" id="887464"/>
    <lineage>
        <taxon>Bacteria</taxon>
        <taxon>Bacillati</taxon>
        <taxon>Actinomycetota</taxon>
        <taxon>Actinomycetes</taxon>
        <taxon>Kitasatosporales</taxon>
        <taxon>Streptomycetaceae</taxon>
        <taxon>Streptomyces</taxon>
    </lineage>
</organism>
<name>A0ABY9I582_9ACTN</name>
<evidence type="ECO:0000313" key="3">
    <source>
        <dbReference type="Proteomes" id="UP001229952"/>
    </source>
</evidence>
<dbReference type="RefSeq" id="WP_306087990.1">
    <property type="nucleotide sequence ID" value="NZ_CP120992.1"/>
</dbReference>
<gene>
    <name evidence="2" type="ORF">P8A22_15700</name>
</gene>
<dbReference type="Proteomes" id="UP001229952">
    <property type="component" value="Chromosome"/>
</dbReference>
<feature type="domain" description="vWA found in TerF C terminus" evidence="1">
    <location>
        <begin position="6"/>
        <end position="167"/>
    </location>
</feature>
<dbReference type="InterPro" id="IPR019303">
    <property type="entry name" value="vWA_TerF_C"/>
</dbReference>
<proteinExistence type="predicted"/>